<dbReference type="OrthoDB" id="201798at2157"/>
<protein>
    <submittedName>
        <fullName evidence="2">DUF547 domain-containing protein</fullName>
    </submittedName>
</protein>
<dbReference type="KEGG" id="hsn:DV733_08145"/>
<dbReference type="GeneID" id="39847829"/>
<proteinExistence type="predicted"/>
<reference evidence="2 3" key="1">
    <citation type="journal article" date="2019" name="Nat. Commun.">
        <title>A new type of DNA phosphorothioation-based antiviral system in archaea.</title>
        <authorList>
            <person name="Xiong L."/>
            <person name="Liu S."/>
            <person name="Chen S."/>
            <person name="Xiao Y."/>
            <person name="Zhu B."/>
            <person name="Gao Y."/>
            <person name="Zhang Y."/>
            <person name="Chen B."/>
            <person name="Luo J."/>
            <person name="Deng Z."/>
            <person name="Chen X."/>
            <person name="Wang L."/>
            <person name="Chen S."/>
        </authorList>
    </citation>
    <scope>NUCLEOTIDE SEQUENCE [LARGE SCALE GENOMIC DNA]</scope>
    <source>
        <strain evidence="2 3">CBA1105</strain>
    </source>
</reference>
<gene>
    <name evidence="2" type="ORF">DV733_08145</name>
</gene>
<keyword evidence="3" id="KW-1185">Reference proteome</keyword>
<evidence type="ECO:0000259" key="1">
    <source>
        <dbReference type="Pfam" id="PF04784"/>
    </source>
</evidence>
<feature type="domain" description="DUF547" evidence="1">
    <location>
        <begin position="43"/>
        <end position="167"/>
    </location>
</feature>
<sequence length="233" mass="26884">MDVEPVAVARELLGAVRDGDPTREYEDALAELDADALARALHSDERRLAFWLNVYNAYAQLLLDRWPGEYERSRRRFFGHEAIPVAGTWLSLDDVEHGILRGSQSSLGLGYLPRLMPSRFERRHRVEARDWRIHFALNCGARSCPPIRVYEVERIDAQLDLATASYLEQEVEYDSERGVARVPRLMLWYRGDFGGGSEIREILQEFGCVPEGESFRVRYQGYDWSREPGTFVD</sequence>
<dbReference type="AlphaFoldDB" id="A0A4D6HC89"/>
<dbReference type="InterPro" id="IPR006869">
    <property type="entry name" value="DUF547"/>
</dbReference>
<evidence type="ECO:0000313" key="2">
    <source>
        <dbReference type="EMBL" id="QCC51215.1"/>
    </source>
</evidence>
<dbReference type="RefSeq" id="WP_049995174.1">
    <property type="nucleotide sequence ID" value="NZ_CP031310.1"/>
</dbReference>
<accession>A0A4D6HC89</accession>
<dbReference type="Pfam" id="PF04784">
    <property type="entry name" value="DUF547"/>
    <property type="match status" value="1"/>
</dbReference>
<dbReference type="STRING" id="1457250.GCA_000755225_01275"/>
<dbReference type="EMBL" id="CP031310">
    <property type="protein sequence ID" value="QCC51215.1"/>
    <property type="molecule type" value="Genomic_DNA"/>
</dbReference>
<dbReference type="PANTHER" id="PTHR46361:SF3">
    <property type="entry name" value="ELECTRON CARRIER_ PROTEIN DISULFIDE OXIDOREDUCTASE"/>
    <property type="match status" value="1"/>
</dbReference>
<dbReference type="PANTHER" id="PTHR46361">
    <property type="entry name" value="ELECTRON CARRIER/ PROTEIN DISULFIDE OXIDOREDUCTASE"/>
    <property type="match status" value="1"/>
</dbReference>
<evidence type="ECO:0000313" key="3">
    <source>
        <dbReference type="Proteomes" id="UP000296706"/>
    </source>
</evidence>
<dbReference type="Proteomes" id="UP000296706">
    <property type="component" value="Chromosome"/>
</dbReference>
<name>A0A4D6HC89_9EURY</name>
<organism evidence="2 3">
    <name type="scientific">Halapricum salinum</name>
    <dbReference type="NCBI Taxonomy" id="1457250"/>
    <lineage>
        <taxon>Archaea</taxon>
        <taxon>Methanobacteriati</taxon>
        <taxon>Methanobacteriota</taxon>
        <taxon>Stenosarchaea group</taxon>
        <taxon>Halobacteria</taxon>
        <taxon>Halobacteriales</taxon>
        <taxon>Haloarculaceae</taxon>
        <taxon>Halapricum</taxon>
    </lineage>
</organism>